<gene>
    <name evidence="1" type="ORF">B0293_41455</name>
</gene>
<reference evidence="1 2" key="1">
    <citation type="submission" date="2017-02" db="EMBL/GenBank/DDBJ databases">
        <title>Amycolatopsis azurea DSM 43854 draft genome.</title>
        <authorList>
            <person name="Mayilraj S."/>
        </authorList>
    </citation>
    <scope>NUCLEOTIDE SEQUENCE [LARGE SCALE GENOMIC DNA]</scope>
    <source>
        <strain evidence="1 2">DSM 43854</strain>
    </source>
</reference>
<dbReference type="EMBL" id="MUXN01000037">
    <property type="protein sequence ID" value="OOC00790.1"/>
    <property type="molecule type" value="Genomic_DNA"/>
</dbReference>
<name>A0ABX3IZC0_9PSEU</name>
<comment type="caution">
    <text evidence="1">The sequence shown here is derived from an EMBL/GenBank/DDBJ whole genome shotgun (WGS) entry which is preliminary data.</text>
</comment>
<evidence type="ECO:0000313" key="1">
    <source>
        <dbReference type="EMBL" id="OOC00790.1"/>
    </source>
</evidence>
<sequence>MSQEPIRSARFARSGVAALVTLLAIFGLVVGAGPAQAGSPASVGKTKSITVPMDLQDKGDVTTNTTVTGTCGSISLDISLVGNGELDLKFGYRSTQGPVRSHNMVGVYANAPTFVIGSFGDVGFPNLAEFETTDTVDIGSPAVPTAVLTVRVLTPNGPCFGVVGDLLGN</sequence>
<evidence type="ECO:0000313" key="2">
    <source>
        <dbReference type="Proteomes" id="UP000188551"/>
    </source>
</evidence>
<dbReference type="Proteomes" id="UP000188551">
    <property type="component" value="Unassembled WGS sequence"/>
</dbReference>
<proteinExistence type="predicted"/>
<keyword evidence="2" id="KW-1185">Reference proteome</keyword>
<accession>A0ABX3IZC0</accession>
<evidence type="ECO:0008006" key="3">
    <source>
        <dbReference type="Google" id="ProtNLM"/>
    </source>
</evidence>
<organism evidence="1 2">
    <name type="scientific">Amycolatopsis azurea DSM 43854</name>
    <dbReference type="NCBI Taxonomy" id="1238180"/>
    <lineage>
        <taxon>Bacteria</taxon>
        <taxon>Bacillati</taxon>
        <taxon>Actinomycetota</taxon>
        <taxon>Actinomycetes</taxon>
        <taxon>Pseudonocardiales</taxon>
        <taxon>Pseudonocardiaceae</taxon>
        <taxon>Amycolatopsis</taxon>
    </lineage>
</organism>
<protein>
    <recommendedName>
        <fullName evidence="3">Secreted protein</fullName>
    </recommendedName>
</protein>